<evidence type="ECO:0000259" key="1">
    <source>
        <dbReference type="Pfam" id="PF13643"/>
    </source>
</evidence>
<dbReference type="Proteomes" id="UP000595894">
    <property type="component" value="Chromosome"/>
</dbReference>
<dbReference type="Pfam" id="PF13643">
    <property type="entry name" value="DUF4145"/>
    <property type="match status" value="1"/>
</dbReference>
<accession>A0A974NW91</accession>
<dbReference type="AlphaFoldDB" id="A0A974NW91"/>
<protein>
    <submittedName>
        <fullName evidence="2">DUF4145 domain-containing protein</fullName>
    </submittedName>
</protein>
<proteinExistence type="predicted"/>
<evidence type="ECO:0000313" key="3">
    <source>
        <dbReference type="Proteomes" id="UP000595894"/>
    </source>
</evidence>
<organism evidence="2 3">
    <name type="scientific">Sphingomonas aliaeris</name>
    <dbReference type="NCBI Taxonomy" id="2759526"/>
    <lineage>
        <taxon>Bacteria</taxon>
        <taxon>Pseudomonadati</taxon>
        <taxon>Pseudomonadota</taxon>
        <taxon>Alphaproteobacteria</taxon>
        <taxon>Sphingomonadales</taxon>
        <taxon>Sphingomonadaceae</taxon>
        <taxon>Sphingomonas</taxon>
    </lineage>
</organism>
<dbReference type="KEGG" id="sari:H5J25_05020"/>
<reference evidence="3" key="1">
    <citation type="submission" date="2020-09" db="EMBL/GenBank/DDBJ databases">
        <title>Sphingomonas sp., a new species isolated from pork steak.</title>
        <authorList>
            <person name="Heidler von Heilborn D."/>
        </authorList>
    </citation>
    <scope>NUCLEOTIDE SEQUENCE [LARGE SCALE GENOMIC DNA]</scope>
</reference>
<evidence type="ECO:0000313" key="2">
    <source>
        <dbReference type="EMBL" id="QQV78096.1"/>
    </source>
</evidence>
<dbReference type="RefSeq" id="WP_202095026.1">
    <property type="nucleotide sequence ID" value="NZ_CP061035.1"/>
</dbReference>
<dbReference type="EMBL" id="CP061035">
    <property type="protein sequence ID" value="QQV78096.1"/>
    <property type="molecule type" value="Genomic_DNA"/>
</dbReference>
<feature type="domain" description="DUF4145" evidence="1">
    <location>
        <begin position="95"/>
        <end position="170"/>
    </location>
</feature>
<gene>
    <name evidence="2" type="ORF">H5J25_05020</name>
</gene>
<sequence>MAQHVLRSDKAINFVIAICGVCDFPSLYRCFDFKYSSLGVGKDLTKFETDFPGDRFAIADIWPSTGGDTPPDLPDNVAKFFEQGTNNERAEHWDAAGAMFRKALDVGTKIIDPSFSNKNLSQRINLLRESGRLTSDLAAWAHEVRIDGNESVHGNDPETREDVVAIHQFCRAVLLYTFSMPALVAARKNPDAKV</sequence>
<dbReference type="InterPro" id="IPR025285">
    <property type="entry name" value="DUF4145"/>
</dbReference>
<name>A0A974NW91_9SPHN</name>
<keyword evidence="3" id="KW-1185">Reference proteome</keyword>